<reference evidence="1 2" key="1">
    <citation type="submission" date="2018-06" db="EMBL/GenBank/DDBJ databases">
        <authorList>
            <consortium name="Pathogen Informatics"/>
            <person name="Doyle S."/>
        </authorList>
    </citation>
    <scope>NUCLEOTIDE SEQUENCE [LARGE SCALE GENOMIC DNA]</scope>
    <source>
        <strain evidence="1 2">NCTC13315</strain>
    </source>
</reference>
<gene>
    <name evidence="1" type="ORF">NCTC13315_00382</name>
</gene>
<dbReference type="Proteomes" id="UP000254968">
    <property type="component" value="Unassembled WGS sequence"/>
</dbReference>
<sequence>MHSKSEPRSLPRVMERLANDNNFTKLALTSITVNPEPDPHNTGRFIYHYYDNDLLLLAKALERNNSLKEFAVIDRGNSAQLAWTAVGAVAIGKALKNIPSLETVTINLKSSSLNGPEVIGFLECLAGNSRIKNLNFYFYCDDIDSMNYLGSLLMSNKSLESIYLQGKGGSVTLVPPVLIDGLMEAKTLQSLSMQDIHLGDQGIQQLSSLLNQHSLKTLTLNQCGVTGEAMKYLLPSLATHCDGIEVLDLSYNNLNHEGMQCLVNELPLLKNLKELLLRSTGFNPQALACLAIGLRKANCCIKELNLDNNHFEVTDMASIKTIIKNNTTLMFLSMNFCNLGDRHVVALNDLLSNPEQCYLHGFEFTGNLTLAPKTQQMILDSVRRNLNLCYFSTPGESIPLLKEATEINRRKKIRQSQALFINACIELANIYYRADSNELSVFSAVNFFPMELILKIILEVGNDTFGMNETSLQECAKLIFENFNLRRHLINQGQYRPEMHADNPFYPISSWWKTATTIHGTSRTLFTSVKSIEHSKENIEEEQGFCRVM</sequence>
<evidence type="ECO:0000313" key="1">
    <source>
        <dbReference type="EMBL" id="STX27861.1"/>
    </source>
</evidence>
<protein>
    <submittedName>
        <fullName evidence="1">Ran GTPase-activating protein (RanGAP) involved in mRNA processing and transport</fullName>
    </submittedName>
</protein>
<dbReference type="AlphaFoldDB" id="A0A378HZC4"/>
<dbReference type="PANTHER" id="PTHR47679:SF2">
    <property type="entry name" value="C-TERMINAL OF ROC (COR) DOMAIN-CONTAINING PROTEIN"/>
    <property type="match status" value="1"/>
</dbReference>
<dbReference type="SUPFAM" id="SSF52047">
    <property type="entry name" value="RNI-like"/>
    <property type="match status" value="1"/>
</dbReference>
<dbReference type="Pfam" id="PF13516">
    <property type="entry name" value="LRR_6"/>
    <property type="match status" value="1"/>
</dbReference>
<dbReference type="SMART" id="SM00368">
    <property type="entry name" value="LRR_RI"/>
    <property type="match status" value="5"/>
</dbReference>
<proteinExistence type="predicted"/>
<dbReference type="InterPro" id="IPR032675">
    <property type="entry name" value="LRR_dom_sf"/>
</dbReference>
<keyword evidence="2" id="KW-1185">Reference proteome</keyword>
<accession>A0A378HZC4</accession>
<dbReference type="Gene3D" id="3.80.10.10">
    <property type="entry name" value="Ribonuclease Inhibitor"/>
    <property type="match status" value="2"/>
</dbReference>
<evidence type="ECO:0000313" key="2">
    <source>
        <dbReference type="Proteomes" id="UP000254968"/>
    </source>
</evidence>
<organism evidence="1 2">
    <name type="scientific">Legionella beliardensis</name>
    <dbReference type="NCBI Taxonomy" id="91822"/>
    <lineage>
        <taxon>Bacteria</taxon>
        <taxon>Pseudomonadati</taxon>
        <taxon>Pseudomonadota</taxon>
        <taxon>Gammaproteobacteria</taxon>
        <taxon>Legionellales</taxon>
        <taxon>Legionellaceae</taxon>
        <taxon>Legionella</taxon>
    </lineage>
</organism>
<name>A0A378HZC4_9GAMM</name>
<dbReference type="EMBL" id="UGNV01000001">
    <property type="protein sequence ID" value="STX27861.1"/>
    <property type="molecule type" value="Genomic_DNA"/>
</dbReference>
<dbReference type="PANTHER" id="PTHR47679">
    <property type="entry name" value="PROTEIN TORNADO 1"/>
    <property type="match status" value="1"/>
</dbReference>
<dbReference type="InterPro" id="IPR001611">
    <property type="entry name" value="Leu-rich_rpt"/>
</dbReference>
<dbReference type="RefSeq" id="WP_115301650.1">
    <property type="nucleotide sequence ID" value="NZ_CAAAHO010000006.1"/>
</dbReference>